<dbReference type="EMBL" id="JAULJE010000005">
    <property type="protein sequence ID" value="KAK1342773.1"/>
    <property type="molecule type" value="Genomic_DNA"/>
</dbReference>
<dbReference type="SUPFAM" id="SSF101391">
    <property type="entry name" value="Hsp90 co-chaperone CDC37"/>
    <property type="match status" value="3"/>
</dbReference>
<dbReference type="Gene3D" id="6.10.140.250">
    <property type="match status" value="1"/>
</dbReference>
<feature type="coiled-coil region" evidence="5">
    <location>
        <begin position="40"/>
        <end position="110"/>
    </location>
</feature>
<dbReference type="GO" id="GO:0051082">
    <property type="term" value="F:unfolded protein binding"/>
    <property type="evidence" value="ECO:0007669"/>
    <property type="project" value="UniProtKB-UniRule"/>
</dbReference>
<dbReference type="GO" id="GO:0019901">
    <property type="term" value="F:protein kinase binding"/>
    <property type="evidence" value="ECO:0007669"/>
    <property type="project" value="UniProtKB-UniRule"/>
</dbReference>
<dbReference type="GO" id="GO:0006457">
    <property type="term" value="P:protein folding"/>
    <property type="evidence" value="ECO:0007669"/>
    <property type="project" value="UniProtKB-UniRule"/>
</dbReference>
<feature type="region of interest" description="Disordered" evidence="6">
    <location>
        <begin position="124"/>
        <end position="145"/>
    </location>
</feature>
<dbReference type="Pfam" id="PF08564">
    <property type="entry name" value="CDC37_C"/>
    <property type="match status" value="1"/>
</dbReference>
<dbReference type="GO" id="GO:0031072">
    <property type="term" value="F:heat shock protein binding"/>
    <property type="evidence" value="ECO:0007669"/>
    <property type="project" value="UniProtKB-UniRule"/>
</dbReference>
<organism evidence="10 11">
    <name type="scientific">Cnephaeus nilssonii</name>
    <name type="common">Northern bat</name>
    <name type="synonym">Eptesicus nilssonii</name>
    <dbReference type="NCBI Taxonomy" id="3371016"/>
    <lineage>
        <taxon>Eukaryota</taxon>
        <taxon>Metazoa</taxon>
        <taxon>Chordata</taxon>
        <taxon>Craniata</taxon>
        <taxon>Vertebrata</taxon>
        <taxon>Euteleostomi</taxon>
        <taxon>Mammalia</taxon>
        <taxon>Eutheria</taxon>
        <taxon>Laurasiatheria</taxon>
        <taxon>Chiroptera</taxon>
        <taxon>Yangochiroptera</taxon>
        <taxon>Vespertilionidae</taxon>
        <taxon>Cnephaeus</taxon>
    </lineage>
</organism>
<keyword evidence="4" id="KW-0143">Chaperone</keyword>
<evidence type="ECO:0000256" key="1">
    <source>
        <dbReference type="ARBA" id="ARBA00004496"/>
    </source>
</evidence>
<feature type="region of interest" description="Disordered" evidence="6">
    <location>
        <begin position="425"/>
        <end position="459"/>
    </location>
</feature>
<dbReference type="GO" id="GO:0050821">
    <property type="term" value="P:protein stabilization"/>
    <property type="evidence" value="ECO:0007669"/>
    <property type="project" value="UniProtKB-UniRule"/>
</dbReference>
<feature type="domain" description="Cdc37 Hsp90 binding" evidence="8">
    <location>
        <begin position="122"/>
        <end position="329"/>
    </location>
</feature>
<dbReference type="InterPro" id="IPR004918">
    <property type="entry name" value="Cdc37"/>
</dbReference>
<reference evidence="10" key="1">
    <citation type="submission" date="2023-06" db="EMBL/GenBank/DDBJ databases">
        <title>Reference genome for the Northern bat (Eptesicus nilssonii), a most northern bat species.</title>
        <authorList>
            <person name="Laine V.N."/>
            <person name="Pulliainen A.T."/>
            <person name="Lilley T.M."/>
        </authorList>
    </citation>
    <scope>NUCLEOTIDE SEQUENCE</scope>
    <source>
        <strain evidence="10">BLF_Eptnil</strain>
        <tissue evidence="10">Kidney</tissue>
    </source>
</reference>
<feature type="compositionally biased region" description="Basic and acidic residues" evidence="6">
    <location>
        <begin position="450"/>
        <end position="459"/>
    </location>
</feature>
<evidence type="ECO:0000256" key="3">
    <source>
        <dbReference type="ARBA" id="ARBA00022490"/>
    </source>
</evidence>
<gene>
    <name evidence="10" type="ORF">QTO34_015539</name>
</gene>
<dbReference type="GO" id="GO:0051087">
    <property type="term" value="F:protein-folding chaperone binding"/>
    <property type="evidence" value="ECO:0007669"/>
    <property type="project" value="UniProtKB-UniRule"/>
</dbReference>
<sequence length="459" mass="52832">MVDYSVWDHIEVSDDEDETHPNIDTASLFRWRHQARVERMEQFQKEKEELDRSCRECKRKVVECQRKLKELEVAEDEGSKVELERLQAEAQQLRKEERSWEQKLEEMRKKEKSMPWNVDTLSKDGFSKSMVNTKPEQVEEESEEVREQKHKTFVEKYEKQIKHFAPCQHLVVGMLHRWDDSQKYLSDNAHLVCEETANYLVIWCIDLEVEEVSGACPGLGEGSTLRLPLGDTVLFLLEQKCALMEQVAHQTIVMQFILELAKSLKVDPRACFRQFFTKIKVGALSSWGETADRQYMEGFNDELEAFKERVRGRAKIRIEKAMKEYEEEERKKRLGPGGLDPVEVYESLPEVRSPSPGRKAGSRQVASRTHGVPGTQALTSAPLPPQELQKCFDVKDVQMLQDAISKMDPSDAKYHMQRCIDSGLWVPNSKSSEAKEGEEAGPGDPLLETVKPDEKDVSA</sequence>
<evidence type="ECO:0000313" key="10">
    <source>
        <dbReference type="EMBL" id="KAK1342773.1"/>
    </source>
</evidence>
<evidence type="ECO:0000259" key="9">
    <source>
        <dbReference type="SMART" id="SM01071"/>
    </source>
</evidence>
<comment type="similarity">
    <text evidence="2 4">Belongs to the CDC37 family.</text>
</comment>
<dbReference type="FunFam" id="1.20.58.610:FF:000001">
    <property type="entry name" value="Hsp90 co-chaperone Cdc37-like 1"/>
    <property type="match status" value="1"/>
</dbReference>
<dbReference type="InterPro" id="IPR013874">
    <property type="entry name" value="Cdc37_Hsp90-bd"/>
</dbReference>
<dbReference type="SMART" id="SM01071">
    <property type="entry name" value="CDC37_N"/>
    <property type="match status" value="1"/>
</dbReference>
<comment type="subcellular location">
    <subcellularLocation>
        <location evidence="1 4">Cytoplasm</location>
    </subcellularLocation>
</comment>
<dbReference type="InterPro" id="IPR013873">
    <property type="entry name" value="Cdc37_C"/>
</dbReference>
<comment type="function">
    <text evidence="4">Co-chaperone that binds to numerous kinases and promotes their interaction with the Hsp90 complex, resulting in stabilization and promotion of their activity.</text>
</comment>
<keyword evidence="5" id="KW-0175">Coiled coil</keyword>
<dbReference type="InterPro" id="IPR038189">
    <property type="entry name" value="Cdc37_Hsp90-bd_sf"/>
</dbReference>
<dbReference type="Proteomes" id="UP001177744">
    <property type="component" value="Unassembled WGS sequence"/>
</dbReference>
<dbReference type="GO" id="GO:0005737">
    <property type="term" value="C:cytoplasm"/>
    <property type="evidence" value="ECO:0007669"/>
    <property type="project" value="UniProtKB-SubCell"/>
</dbReference>
<accession>A0AA40I4B3</accession>
<dbReference type="SMART" id="SM01070">
    <property type="entry name" value="CDC37_M"/>
    <property type="match status" value="1"/>
</dbReference>
<evidence type="ECO:0000259" key="8">
    <source>
        <dbReference type="SMART" id="SM01070"/>
    </source>
</evidence>
<feature type="domain" description="Cdc37 C-terminal" evidence="7">
    <location>
        <begin position="333"/>
        <end position="459"/>
    </location>
</feature>
<dbReference type="SMART" id="SM01069">
    <property type="entry name" value="CDC37_C"/>
    <property type="match status" value="1"/>
</dbReference>
<dbReference type="PANTHER" id="PTHR12800:SF3">
    <property type="entry name" value="HSP90 CO-CHAPERONE CDC37"/>
    <property type="match status" value="1"/>
</dbReference>
<evidence type="ECO:0000256" key="6">
    <source>
        <dbReference type="SAM" id="MobiDB-lite"/>
    </source>
</evidence>
<evidence type="ECO:0000256" key="4">
    <source>
        <dbReference type="RuleBase" id="RU369110"/>
    </source>
</evidence>
<evidence type="ECO:0000256" key="5">
    <source>
        <dbReference type="SAM" id="Coils"/>
    </source>
</evidence>
<dbReference type="PANTHER" id="PTHR12800">
    <property type="entry name" value="CDC37-RELATED"/>
    <property type="match status" value="1"/>
</dbReference>
<keyword evidence="3 4" id="KW-0963">Cytoplasm</keyword>
<evidence type="ECO:0000256" key="2">
    <source>
        <dbReference type="ARBA" id="ARBA00006222"/>
    </source>
</evidence>
<dbReference type="AlphaFoldDB" id="A0AA40I4B3"/>
<dbReference type="Pfam" id="PF03234">
    <property type="entry name" value="CDC37_N"/>
    <property type="match status" value="1"/>
</dbReference>
<feature type="domain" description="Cdc37 N-terminal" evidence="9">
    <location>
        <begin position="1"/>
        <end position="129"/>
    </location>
</feature>
<feature type="region of interest" description="Disordered" evidence="6">
    <location>
        <begin position="348"/>
        <end position="384"/>
    </location>
</feature>
<comment type="subunit">
    <text evidence="4">Forms a complex composed of chaperones HSP90 and HSP70, co-chaperones STIP1/HOP, CDC37, PPP5C, PTGES3/p23, TSC1 and client protein TSC2. Forms a complex composed of chaperones HSP90 and HSP70, co-chaperones CDC37, PPP5C, TSC1 and client protein TSC2, CDK4, AKT, RAF1 and NR3C1; this complex does not contain co-chaperones STIP1/HOP and PTGES3/p23. Forms a complex with Hsp90/HSP90AB1 and CDK6. Interacts with HSP90AA1. Interacts with AR, CDK4, CDK6 and EIF2AK1. Interacts with RB1. Interacts with KSR1. Interacts with FLCN, FNIP1 and FNIP2.</text>
</comment>
<keyword evidence="11" id="KW-1185">Reference proteome</keyword>
<name>A0AA40I4B3_CNENI</name>
<evidence type="ECO:0000313" key="11">
    <source>
        <dbReference type="Proteomes" id="UP001177744"/>
    </source>
</evidence>
<dbReference type="InterPro" id="IPR013855">
    <property type="entry name" value="Cdc37_N_dom"/>
</dbReference>
<evidence type="ECO:0000259" key="7">
    <source>
        <dbReference type="SMART" id="SM01069"/>
    </source>
</evidence>
<protein>
    <recommendedName>
        <fullName evidence="4">Hsp90 co-chaperone Cdc37</fullName>
    </recommendedName>
    <alternativeName>
        <fullName evidence="4">Hsp90 chaperone protein kinase-targeting subunit</fullName>
    </alternativeName>
    <component>
        <recommendedName>
            <fullName evidence="4">Hsp90 co-chaperone Cdc37, N-terminally processed</fullName>
        </recommendedName>
    </component>
</protein>
<comment type="caution">
    <text evidence="10">The sequence shown here is derived from an EMBL/GenBank/DDBJ whole genome shotgun (WGS) entry which is preliminary data.</text>
</comment>
<dbReference type="Gene3D" id="1.20.58.610">
    <property type="entry name" value="Cdc37, Hsp90 binding domain"/>
    <property type="match status" value="2"/>
</dbReference>
<proteinExistence type="inferred from homology"/>